<dbReference type="GO" id="GO:0140359">
    <property type="term" value="F:ABC-type transporter activity"/>
    <property type="evidence" value="ECO:0007669"/>
    <property type="project" value="InterPro"/>
</dbReference>
<keyword evidence="11" id="KW-1185">Reference proteome</keyword>
<reference evidence="10" key="2">
    <citation type="submission" date="2015-02" db="UniProtKB">
        <authorList>
            <consortium name="EnsemblMetazoa"/>
        </authorList>
    </citation>
    <scope>IDENTIFICATION</scope>
</reference>
<dbReference type="PROSITE" id="PS51012">
    <property type="entry name" value="ABC_TM2"/>
    <property type="match status" value="1"/>
</dbReference>
<feature type="transmembrane region" description="Helical" evidence="7">
    <location>
        <begin position="1130"/>
        <end position="1153"/>
    </location>
</feature>
<feature type="domain" description="ABC transporter" evidence="8">
    <location>
        <begin position="11"/>
        <end position="247"/>
    </location>
</feature>
<dbReference type="EMBL" id="AFFK01020045">
    <property type="status" value="NOT_ANNOTATED_CDS"/>
    <property type="molecule type" value="Genomic_DNA"/>
</dbReference>
<keyword evidence="6 7" id="KW-0472">Membrane</keyword>
<feature type="transmembrane region" description="Helical" evidence="7">
    <location>
        <begin position="495"/>
        <end position="518"/>
    </location>
</feature>
<feature type="transmembrane region" description="Helical" evidence="7">
    <location>
        <begin position="1210"/>
        <end position="1233"/>
    </location>
</feature>
<dbReference type="GO" id="GO:0016020">
    <property type="term" value="C:membrane"/>
    <property type="evidence" value="ECO:0007669"/>
    <property type="project" value="UniProtKB-SubCell"/>
</dbReference>
<evidence type="ECO:0000256" key="2">
    <source>
        <dbReference type="ARBA" id="ARBA00022692"/>
    </source>
</evidence>
<dbReference type="GO" id="GO:0005524">
    <property type="term" value="F:ATP binding"/>
    <property type="evidence" value="ECO:0007669"/>
    <property type="project" value="UniProtKB-KW"/>
</dbReference>
<evidence type="ECO:0000313" key="10">
    <source>
        <dbReference type="EnsemblMetazoa" id="SMAR005824-PA"/>
    </source>
</evidence>
<dbReference type="SUPFAM" id="SSF52540">
    <property type="entry name" value="P-loop containing nucleoside triphosphate hydrolases"/>
    <property type="match status" value="2"/>
</dbReference>
<evidence type="ECO:0000259" key="8">
    <source>
        <dbReference type="PROSITE" id="PS50893"/>
    </source>
</evidence>
<protein>
    <recommendedName>
        <fullName evidence="12">ABC transporter domain-containing protein</fullName>
    </recommendedName>
</protein>
<evidence type="ECO:0008006" key="12">
    <source>
        <dbReference type="Google" id="ProtNLM"/>
    </source>
</evidence>
<dbReference type="SMART" id="SM00382">
    <property type="entry name" value="AAA"/>
    <property type="match status" value="2"/>
</dbReference>
<dbReference type="InterPro" id="IPR003593">
    <property type="entry name" value="AAA+_ATPase"/>
</dbReference>
<feature type="transmembrane region" description="Helical" evidence="7">
    <location>
        <begin position="978"/>
        <end position="999"/>
    </location>
</feature>
<dbReference type="HOGENOM" id="CLU_258725_0_0_1"/>
<dbReference type="Pfam" id="PF01061">
    <property type="entry name" value="ABC2_membrane"/>
    <property type="match status" value="1"/>
</dbReference>
<dbReference type="Pfam" id="PF12698">
    <property type="entry name" value="ABC2_membrane_3"/>
    <property type="match status" value="1"/>
</dbReference>
<feature type="domain" description="ABC transporter" evidence="8">
    <location>
        <begin position="666"/>
        <end position="900"/>
    </location>
</feature>
<feature type="transmembrane region" description="Helical" evidence="7">
    <location>
        <begin position="1299"/>
        <end position="1323"/>
    </location>
</feature>
<keyword evidence="2 7" id="KW-0812">Transmembrane</keyword>
<evidence type="ECO:0000256" key="6">
    <source>
        <dbReference type="ARBA" id="ARBA00023136"/>
    </source>
</evidence>
<dbReference type="STRING" id="126957.T1IX93"/>
<organism evidence="10 11">
    <name type="scientific">Strigamia maritima</name>
    <name type="common">European centipede</name>
    <name type="synonym">Geophilus maritimus</name>
    <dbReference type="NCBI Taxonomy" id="126957"/>
    <lineage>
        <taxon>Eukaryota</taxon>
        <taxon>Metazoa</taxon>
        <taxon>Ecdysozoa</taxon>
        <taxon>Arthropoda</taxon>
        <taxon>Myriapoda</taxon>
        <taxon>Chilopoda</taxon>
        <taxon>Pleurostigmophora</taxon>
        <taxon>Geophilomorpha</taxon>
        <taxon>Linotaeniidae</taxon>
        <taxon>Strigamia</taxon>
    </lineage>
</organism>
<keyword evidence="5 7" id="KW-1133">Transmembrane helix</keyword>
<keyword evidence="4" id="KW-0067">ATP-binding</keyword>
<reference evidence="11" key="1">
    <citation type="submission" date="2011-05" db="EMBL/GenBank/DDBJ databases">
        <authorList>
            <person name="Richards S.R."/>
            <person name="Qu J."/>
            <person name="Jiang H."/>
            <person name="Jhangiani S.N."/>
            <person name="Agravi P."/>
            <person name="Goodspeed R."/>
            <person name="Gross S."/>
            <person name="Mandapat C."/>
            <person name="Jackson L."/>
            <person name="Mathew T."/>
            <person name="Pu L."/>
            <person name="Thornton R."/>
            <person name="Saada N."/>
            <person name="Wilczek-Boney K.B."/>
            <person name="Lee S."/>
            <person name="Kovar C."/>
            <person name="Wu Y."/>
            <person name="Scherer S.E."/>
            <person name="Worley K.C."/>
            <person name="Muzny D.M."/>
            <person name="Gibbs R."/>
        </authorList>
    </citation>
    <scope>NUCLEOTIDE SEQUENCE</scope>
    <source>
        <strain evidence="11">Brora</strain>
    </source>
</reference>
<dbReference type="PROSITE" id="PS00211">
    <property type="entry name" value="ABC_TRANSPORTER_1"/>
    <property type="match status" value="2"/>
</dbReference>
<dbReference type="Pfam" id="PF00005">
    <property type="entry name" value="ABC_tran"/>
    <property type="match status" value="2"/>
</dbReference>
<dbReference type="CDD" id="cd03230">
    <property type="entry name" value="ABC_DR_subfamily_A"/>
    <property type="match status" value="2"/>
</dbReference>
<dbReference type="InterPro" id="IPR027417">
    <property type="entry name" value="P-loop_NTPase"/>
</dbReference>
<dbReference type="OMA" id="RMSIWGH"/>
<evidence type="ECO:0000256" key="1">
    <source>
        <dbReference type="ARBA" id="ARBA00004141"/>
    </source>
</evidence>
<dbReference type="GO" id="GO:0016887">
    <property type="term" value="F:ATP hydrolysis activity"/>
    <property type="evidence" value="ECO:0007669"/>
    <property type="project" value="InterPro"/>
</dbReference>
<keyword evidence="3" id="KW-0547">Nucleotide-binding</keyword>
<dbReference type="Gene3D" id="3.40.50.300">
    <property type="entry name" value="P-loop containing nucleotide triphosphate hydrolases"/>
    <property type="match status" value="2"/>
</dbReference>
<feature type="transmembrane region" description="Helical" evidence="7">
    <location>
        <begin position="328"/>
        <end position="351"/>
    </location>
</feature>
<dbReference type="InterPro" id="IPR017871">
    <property type="entry name" value="ABC_transporter-like_CS"/>
</dbReference>
<evidence type="ECO:0000259" key="9">
    <source>
        <dbReference type="PROSITE" id="PS51012"/>
    </source>
</evidence>
<dbReference type="PROSITE" id="PS50893">
    <property type="entry name" value="ABC_TRANSPORTER_2"/>
    <property type="match status" value="2"/>
</dbReference>
<feature type="transmembrane region" description="Helical" evidence="7">
    <location>
        <begin position="606"/>
        <end position="626"/>
    </location>
</feature>
<evidence type="ECO:0000256" key="5">
    <source>
        <dbReference type="ARBA" id="ARBA00022989"/>
    </source>
</evidence>
<dbReference type="InterPro" id="IPR013525">
    <property type="entry name" value="ABC2_TM"/>
</dbReference>
<dbReference type="eggNOG" id="KOG0059">
    <property type="taxonomic scope" value="Eukaryota"/>
</dbReference>
<dbReference type="EnsemblMetazoa" id="SMAR005824-RA">
    <property type="protein sequence ID" value="SMAR005824-PA"/>
    <property type="gene ID" value="SMAR005824"/>
</dbReference>
<comment type="subcellular location">
    <subcellularLocation>
        <location evidence="1">Membrane</location>
        <topology evidence="1">Multi-pass membrane protein</topology>
    </subcellularLocation>
</comment>
<dbReference type="PhylomeDB" id="T1IX93"/>
<evidence type="ECO:0000256" key="3">
    <source>
        <dbReference type="ARBA" id="ARBA00022741"/>
    </source>
</evidence>
<sequence length="1324" mass="147840">MATDTFPETAVSLQHLHVSYGYGFAKSKIEVLKDINLHVATGTIYGLLGPSGCGKTTLLKCVIGRLEPDKGLVTVFGTTPGIVNSNIPGSGVGYMPQEIALLKELTIVEALNYHGSLHHMKRKHLKARIKFLLEFLNLKEGAKYIKNLSGGQQRRVSFATALLHEPPLLILDEPTVGVDPILRENIWDHLLDLCVSGKVTVIITTHYIEEARQANKVGLMRNGRFLAEDEPTMLLNRYNLPTLEDVYLKLCREDEVPIINEVKVEGSNGIKLEMKKSLLKMKDKASSQPEVIIVPARKPVFHDYMKPPSWPRISAMVNINLIRMRRSIILLIFQFLTPVIQIGAFCMAVGADPRNIPVAVLNNDNNLGARYLQALSNDTILQIPVSSIEEGTNLVLNGKAAATIDIWQNFTPSLIHRFVSRRNTTDEIIEAGTIHLRFDTIDQQIMFYLQKAFYEGIVQFADNELTDKRFPHLITNLFEIGEPVYGSTEPFFTEFMATGILLNVVFFLAVGLTAVIFVSDKRDGLHDRNCVAGVTSFEVMLGHTLTQLIVVIFQIATVLILVIEVFNVNSRGNIVWVFLLSLLQGMCGMMYGFLISTICDDETSAMLLALGSFYPCILLSGAVWPLEAAASAVQVFCQFVPQTLAVEALRLHRPSSQMDAFSETAVSIQHVRLSYGFIKSKIDVLKDVNLNVNSGIIYGLLGPSGCGKTTLLKCVVGRKFPNFGVIKVFGKTPGLINSKIPGPGVGYMPQELALFDVLTIAETLNYFGCLHRMESKNVKSRINFLLEFLNLPSKERRIGQLSGGQQRRVSFAAAMLHEPPLLILDEPTAGVDPLLRENIWQYLTELCTTKHVTVIITTHYIEEAREANMIGLMRNGRVLVEETPSVLLERFNLQTLEEVYLKICRDDDFEDSFQKDQAGKQSLLHINNQNALQPNGQIIDQNYLTAVKPSIREYFAPLSLIRIMGLVHKNFIRMRRSITTVIFQFLLPVIAFCAFFVIVDGLPNHIPIAVLNEDFNFGSQFLMQLNNETIKQMPIKTLDEGISLVTNGDAVAVIHIWENFTYSLSQSMCCAVRTLAGPGKVSGAQSVQSARWTLCAPDKSNLSRQLYRPDTGHTHEPIYGDMTKLHVTEFFTSGLLLSILNLMAIGLTSFSLIMDKKEGLLDRSYVSGVTFIEIMCGHIITQLSVVIVQVLLILFVAFQLFNLYFKGSFWPLVLISMLQAVQGMCFGFFVATICNEVHPAMMLSLTFFLPNFLLSGTLWPIAAQPNFLQAIVPLLPQTLAIESVRWIMLRGADLLWMPVWSGVVVTVVWIMFYLILSIALMSFK</sequence>
<feature type="transmembrane region" description="Helical" evidence="7">
    <location>
        <begin position="1165"/>
        <end position="1198"/>
    </location>
</feature>
<feature type="domain" description="ABC transmembrane type-2" evidence="9">
    <location>
        <begin position="1088"/>
        <end position="1324"/>
    </location>
</feature>
<feature type="transmembrane region" description="Helical" evidence="7">
    <location>
        <begin position="574"/>
        <end position="594"/>
    </location>
</feature>
<evidence type="ECO:0000256" key="7">
    <source>
        <dbReference type="SAM" id="Phobius"/>
    </source>
</evidence>
<evidence type="ECO:0000256" key="4">
    <source>
        <dbReference type="ARBA" id="ARBA00022840"/>
    </source>
</evidence>
<feature type="transmembrane region" description="Helical" evidence="7">
    <location>
        <begin position="1240"/>
        <end position="1261"/>
    </location>
</feature>
<dbReference type="Proteomes" id="UP000014500">
    <property type="component" value="Unassembled WGS sequence"/>
</dbReference>
<proteinExistence type="predicted"/>
<dbReference type="PANTHER" id="PTHR43038:SF3">
    <property type="entry name" value="ABC TRANSPORTER G FAMILY MEMBER 20 ISOFORM X1"/>
    <property type="match status" value="1"/>
</dbReference>
<accession>T1IX93</accession>
<feature type="transmembrane region" description="Helical" evidence="7">
    <location>
        <begin position="548"/>
        <end position="568"/>
    </location>
</feature>
<name>T1IX93_STRMM</name>
<dbReference type="PANTHER" id="PTHR43038">
    <property type="entry name" value="ATP-BINDING CASSETTE, SUB-FAMILY H, MEMBER 1"/>
    <property type="match status" value="1"/>
</dbReference>
<dbReference type="InterPro" id="IPR047817">
    <property type="entry name" value="ABC2_TM_bact-type"/>
</dbReference>
<evidence type="ECO:0000313" key="11">
    <source>
        <dbReference type="Proteomes" id="UP000014500"/>
    </source>
</evidence>
<dbReference type="InterPro" id="IPR003439">
    <property type="entry name" value="ABC_transporter-like_ATP-bd"/>
</dbReference>